<feature type="compositionally biased region" description="Low complexity" evidence="1">
    <location>
        <begin position="377"/>
        <end position="388"/>
    </location>
</feature>
<gene>
    <name evidence="3" type="ORF">EV655_1153</name>
</gene>
<feature type="compositionally biased region" description="Pro residues" evidence="1">
    <location>
        <begin position="359"/>
        <end position="376"/>
    </location>
</feature>
<evidence type="ECO:0000313" key="3">
    <source>
        <dbReference type="EMBL" id="TCO69375.1"/>
    </source>
</evidence>
<reference evidence="3 4" key="1">
    <citation type="submission" date="2019-03" db="EMBL/GenBank/DDBJ databases">
        <title>Genomic Encyclopedia of Type Strains, Phase IV (KMG-IV): sequencing the most valuable type-strain genomes for metagenomic binning, comparative biology and taxonomic classification.</title>
        <authorList>
            <person name="Goeker M."/>
        </authorList>
    </citation>
    <scope>NUCLEOTIDE SEQUENCE [LARGE SCALE GENOMIC DNA]</scope>
    <source>
        <strain evidence="3 4">DSM 4868</strain>
    </source>
</reference>
<keyword evidence="2" id="KW-1133">Transmembrane helix</keyword>
<accession>A0A4R2KRW2</accession>
<proteinExistence type="predicted"/>
<keyword evidence="2" id="KW-0812">Transmembrane</keyword>
<dbReference type="EMBL" id="SLWW01000015">
    <property type="protein sequence ID" value="TCO69375.1"/>
    <property type="molecule type" value="Genomic_DNA"/>
</dbReference>
<sequence length="809" mass="82808">MSGSGLRRISAAVHLGLATICAATIAPIAPLAVCTLVGLPAHADPLDPYSLGEATVSLPLGWAVTGAARDHGVDLAGPGGEVLMAFWWFPDEPLAPEPDTLLFEMRSFPAGPALVQTQRIGRLASASVVFEHANAEGERLILRLEGEGMDPAALLAQLLDLAGQVHFAGQAAAAVSAPGSGPGLAANHTDPASGLALHVPEGWSRYGADLPGLRLIALMPQGADALVQVAVARPQGGRDAAQVLAEYETLLYREAVIPRQIEAERDVTLAGLPGRSTTVLARLYSIGGLSLPYERGLATLSRAGDADRAVLVLQVHHPEAGAYLVALLEGVRQSVALAPERHHADSPDVPTPMAQLRPPQAPPPMAAVPADPPPAQTPTQTGPAPRTPSATPGWEAVLAQVGALLGKADCAPADPAGLAASGALAELGLAPQHGARCGPLALYAVTLPVDPRGGAAGLLGLAAQRAQAAQGAPLALVDPARRAVMAIEPGPNGLSVRVLELGADTTSGEAAIDPARAFGRAEAFRQIAARSPIEALGHRVSDGAALQIAQIALIFDPEGRAERLAPVLGGAITSLYGLGSAAPVAAFYHPFADIALLTVWDAAFERIEAVEMVPGAPLRGLAPPLDAAPGWQVLGLSAPVALGLNAARTHAALGADCAAGAGSESCPWGGHDEEGFGVLATLAMVLWTRSQVQAMTVVEAGTSEAAAARDAWNALYGEFGLAQGRAQGLSDTDRRAFEGLPADLWHGFRPAAFGGAEGRAMLILHAKDRPDLFIAVEAAASGDAPLTSASLLTFSGFQSNLDLIEERVK</sequence>
<feature type="transmembrane region" description="Helical" evidence="2">
    <location>
        <begin position="12"/>
        <end position="39"/>
    </location>
</feature>
<evidence type="ECO:0000256" key="2">
    <source>
        <dbReference type="SAM" id="Phobius"/>
    </source>
</evidence>
<keyword evidence="2" id="KW-0472">Membrane</keyword>
<protein>
    <submittedName>
        <fullName evidence="3">Uncharacterized protein</fullName>
    </submittedName>
</protein>
<evidence type="ECO:0000256" key="1">
    <source>
        <dbReference type="SAM" id="MobiDB-lite"/>
    </source>
</evidence>
<evidence type="ECO:0000313" key="4">
    <source>
        <dbReference type="Proteomes" id="UP000295142"/>
    </source>
</evidence>
<dbReference type="AlphaFoldDB" id="A0A4R2KRW2"/>
<name>A0A4R2KRW2_9RHOB</name>
<comment type="caution">
    <text evidence="3">The sequence shown here is derived from an EMBL/GenBank/DDBJ whole genome shotgun (WGS) entry which is preliminary data.</text>
</comment>
<dbReference type="Proteomes" id="UP000295142">
    <property type="component" value="Unassembled WGS sequence"/>
</dbReference>
<keyword evidence="4" id="KW-1185">Reference proteome</keyword>
<organism evidence="3 4">
    <name type="scientific">Rhodovulum euryhalinum</name>
    <dbReference type="NCBI Taxonomy" id="35805"/>
    <lineage>
        <taxon>Bacteria</taxon>
        <taxon>Pseudomonadati</taxon>
        <taxon>Pseudomonadota</taxon>
        <taxon>Alphaproteobacteria</taxon>
        <taxon>Rhodobacterales</taxon>
        <taxon>Paracoccaceae</taxon>
        <taxon>Rhodovulum</taxon>
    </lineage>
</organism>
<feature type="region of interest" description="Disordered" evidence="1">
    <location>
        <begin position="341"/>
        <end position="391"/>
    </location>
</feature>